<dbReference type="GO" id="GO:0005634">
    <property type="term" value="C:nucleus"/>
    <property type="evidence" value="ECO:0007669"/>
    <property type="project" value="UniProtKB-SubCell"/>
</dbReference>
<keyword evidence="4" id="KW-0378">Hydrolase</keyword>
<name>A0A6A7G460_9CRUS</name>
<dbReference type="FunFam" id="3.30.420.10:FF:000031">
    <property type="entry name" value="RNA exonuclease 1"/>
    <property type="match status" value="1"/>
</dbReference>
<feature type="domain" description="Exonuclease" evidence="8">
    <location>
        <begin position="325"/>
        <end position="484"/>
    </location>
</feature>
<protein>
    <submittedName>
        <fullName evidence="9">Exonuclease</fullName>
    </submittedName>
</protein>
<dbReference type="AlphaFoldDB" id="A0A6A7G460"/>
<evidence type="ECO:0000256" key="1">
    <source>
        <dbReference type="ARBA" id="ARBA00004123"/>
    </source>
</evidence>
<dbReference type="InterPro" id="IPR012337">
    <property type="entry name" value="RNaseH-like_sf"/>
</dbReference>
<dbReference type="InterPro" id="IPR047021">
    <property type="entry name" value="REXO1/3/4-like"/>
</dbReference>
<dbReference type="InterPro" id="IPR034922">
    <property type="entry name" value="REX1-like_exo"/>
</dbReference>
<evidence type="ECO:0000256" key="6">
    <source>
        <dbReference type="ARBA" id="ARBA00023242"/>
    </source>
</evidence>
<evidence type="ECO:0000256" key="3">
    <source>
        <dbReference type="ARBA" id="ARBA00022722"/>
    </source>
</evidence>
<feature type="compositionally biased region" description="Basic and acidic residues" evidence="7">
    <location>
        <begin position="1"/>
        <end position="11"/>
    </location>
</feature>
<evidence type="ECO:0000256" key="4">
    <source>
        <dbReference type="ARBA" id="ARBA00022801"/>
    </source>
</evidence>
<dbReference type="SMART" id="SM00479">
    <property type="entry name" value="EXOIII"/>
    <property type="match status" value="1"/>
</dbReference>
<dbReference type="GO" id="GO:0003676">
    <property type="term" value="F:nucleic acid binding"/>
    <property type="evidence" value="ECO:0007669"/>
    <property type="project" value="InterPro"/>
</dbReference>
<organism evidence="9">
    <name type="scientific">Hirondellea gigas</name>
    <dbReference type="NCBI Taxonomy" id="1518452"/>
    <lineage>
        <taxon>Eukaryota</taxon>
        <taxon>Metazoa</taxon>
        <taxon>Ecdysozoa</taxon>
        <taxon>Arthropoda</taxon>
        <taxon>Crustacea</taxon>
        <taxon>Multicrustacea</taxon>
        <taxon>Malacostraca</taxon>
        <taxon>Eumalacostraca</taxon>
        <taxon>Peracarida</taxon>
        <taxon>Amphipoda</taxon>
        <taxon>Amphilochidea</taxon>
        <taxon>Lysianassida</taxon>
        <taxon>Lysianassidira</taxon>
        <taxon>Lysianassoidea</taxon>
        <taxon>Lysianassidae</taxon>
        <taxon>Hirondellea</taxon>
    </lineage>
</organism>
<dbReference type="EMBL" id="IACT01006546">
    <property type="protein sequence ID" value="LAC25676.1"/>
    <property type="molecule type" value="mRNA"/>
</dbReference>
<feature type="region of interest" description="Disordered" evidence="7">
    <location>
        <begin position="1"/>
        <end position="21"/>
    </location>
</feature>
<dbReference type="SUPFAM" id="SSF53098">
    <property type="entry name" value="Ribonuclease H-like"/>
    <property type="match status" value="1"/>
</dbReference>
<dbReference type="CDD" id="cd06145">
    <property type="entry name" value="REX1_like"/>
    <property type="match status" value="1"/>
</dbReference>
<dbReference type="GO" id="GO:0004527">
    <property type="term" value="F:exonuclease activity"/>
    <property type="evidence" value="ECO:0007669"/>
    <property type="project" value="UniProtKB-KW"/>
</dbReference>
<proteinExistence type="evidence at transcript level"/>
<keyword evidence="5 9" id="KW-0269">Exonuclease</keyword>
<dbReference type="InterPro" id="IPR036397">
    <property type="entry name" value="RNaseH_sf"/>
</dbReference>
<dbReference type="Gene3D" id="3.30.420.10">
    <property type="entry name" value="Ribonuclease H-like superfamily/Ribonuclease H"/>
    <property type="match status" value="1"/>
</dbReference>
<comment type="subcellular location">
    <subcellularLocation>
        <location evidence="1">Nucleus</location>
    </subcellularLocation>
</comment>
<accession>A0A6A7G460</accession>
<feature type="compositionally biased region" description="Acidic residues" evidence="7">
    <location>
        <begin position="259"/>
        <end position="268"/>
    </location>
</feature>
<evidence type="ECO:0000256" key="7">
    <source>
        <dbReference type="SAM" id="MobiDB-lite"/>
    </source>
</evidence>
<feature type="region of interest" description="Disordered" evidence="7">
    <location>
        <begin position="237"/>
        <end position="286"/>
    </location>
</feature>
<dbReference type="GO" id="GO:0010629">
    <property type="term" value="P:negative regulation of gene expression"/>
    <property type="evidence" value="ECO:0007669"/>
    <property type="project" value="UniProtKB-ARBA"/>
</dbReference>
<dbReference type="PANTHER" id="PTHR12801:SF115">
    <property type="entry name" value="FI18136P1-RELATED"/>
    <property type="match status" value="1"/>
</dbReference>
<dbReference type="Pfam" id="PF00929">
    <property type="entry name" value="RNase_T"/>
    <property type="match status" value="1"/>
</dbReference>
<evidence type="ECO:0000256" key="5">
    <source>
        <dbReference type="ARBA" id="ARBA00022839"/>
    </source>
</evidence>
<dbReference type="InterPro" id="IPR013520">
    <property type="entry name" value="Ribonucl_H"/>
</dbReference>
<comment type="similarity">
    <text evidence="2">Belongs to the REXO1/REXO3 family.</text>
</comment>
<evidence type="ECO:0000259" key="8">
    <source>
        <dbReference type="SMART" id="SM00479"/>
    </source>
</evidence>
<feature type="compositionally biased region" description="Basic and acidic residues" evidence="7">
    <location>
        <begin position="249"/>
        <end position="258"/>
    </location>
</feature>
<evidence type="ECO:0000313" key="9">
    <source>
        <dbReference type="EMBL" id="LAC25676.1"/>
    </source>
</evidence>
<dbReference type="PANTHER" id="PTHR12801">
    <property type="entry name" value="RNA EXONUCLEASE REXO1 / RECO3 FAMILY MEMBER-RELATED"/>
    <property type="match status" value="1"/>
</dbReference>
<keyword evidence="6" id="KW-0539">Nucleus</keyword>
<sequence length="643" mass="71932">MIDLTTKRQSPDDVEALETKQQSSVSDLAVEHALLDRKSRQLLKKKRRRIQHGGGSKQDVIDAFGEQASASVMVKVDEYLRKEKTKQLKISDVQQLLFWVLADGVNPKWILLRHKPLIENVVFVMVDSLGHDFLISNTKDLPKLASIFDVACPIMIPSSLFTRMSVLHYYHNCTNRIKGFKPRNNAKRQLPKATSHRPPISHYMLTEQELKQNEYPLSTILETDPNFTQFDLRPAEAEEEGEIAADDIVIDKEEKETTESVDGDEEVEPESKRRKPNETETIHSTTTAKSETVLGSTVEEISTETKKEEISGDCDQKGNLPSLDQLVGMDCEMVVTENGFELARCSIVNDQSTVIFDKFCKPKSPILDYSTRWSGITEETLRNVTTSLEDIQSDLKKLLFKDTIIGGHSLENDLKALKIFHANVIDTALLYPHSAGPPIKSSLKYLTKRFLNRDIQCSESGHDSSEDAIAALELIKLKVKKGTSFGVSISNGESLFSVMNRFRKPCTMIADAAILKRFATSAVSAIICENDSEVVQKSKQAVQGTSAFVWSVLKGPALKKEISAESVRKVDSNISEIYECCRKNTLFIVATGQGMTYQAKSLQEKKMKIIKDGNRDSWSAADQKELDILMSSSQNGLVFVGIK</sequence>
<reference evidence="9" key="1">
    <citation type="submission" date="2017-11" db="EMBL/GenBank/DDBJ databases">
        <title>The sensing device of the deep-sea amphipod.</title>
        <authorList>
            <person name="Kobayashi H."/>
            <person name="Nagahama T."/>
            <person name="Arai W."/>
            <person name="Sasagawa Y."/>
            <person name="Umeda M."/>
            <person name="Hayashi T."/>
            <person name="Nikaido I."/>
            <person name="Watanabe H."/>
            <person name="Oguri K."/>
            <person name="Kitazato H."/>
            <person name="Fujioka K."/>
            <person name="Kido Y."/>
            <person name="Takami H."/>
        </authorList>
    </citation>
    <scope>NUCLEOTIDE SEQUENCE</scope>
    <source>
        <tissue evidence="9">Whole body</tissue>
    </source>
</reference>
<keyword evidence="3" id="KW-0540">Nuclease</keyword>
<evidence type="ECO:0000256" key="2">
    <source>
        <dbReference type="ARBA" id="ARBA00006357"/>
    </source>
</evidence>
<feature type="compositionally biased region" description="Basic residues" evidence="7">
    <location>
        <begin position="181"/>
        <end position="190"/>
    </location>
</feature>
<feature type="region of interest" description="Disordered" evidence="7">
    <location>
        <begin position="181"/>
        <end position="200"/>
    </location>
</feature>